<feature type="compositionally biased region" description="Basic and acidic residues" evidence="1">
    <location>
        <begin position="127"/>
        <end position="144"/>
    </location>
</feature>
<feature type="compositionally biased region" description="Basic and acidic residues" evidence="1">
    <location>
        <begin position="203"/>
        <end position="223"/>
    </location>
</feature>
<dbReference type="InterPro" id="IPR022024">
    <property type="entry name" value="DUF3602"/>
</dbReference>
<feature type="region of interest" description="Disordered" evidence="1">
    <location>
        <begin position="1"/>
        <end position="34"/>
    </location>
</feature>
<dbReference type="AlphaFoldDB" id="A0A9P6B5M4"/>
<dbReference type="PANTHER" id="PTHR34693:SF1">
    <property type="entry name" value="PROTEIN PAR32"/>
    <property type="match status" value="1"/>
</dbReference>
<feature type="compositionally biased region" description="Basic and acidic residues" evidence="1">
    <location>
        <begin position="78"/>
        <end position="105"/>
    </location>
</feature>
<dbReference type="PANTHER" id="PTHR34693">
    <property type="entry name" value="PROTEIN PAR32"/>
    <property type="match status" value="1"/>
</dbReference>
<dbReference type="Proteomes" id="UP000886523">
    <property type="component" value="Unassembled WGS sequence"/>
</dbReference>
<feature type="region of interest" description="Disordered" evidence="1">
    <location>
        <begin position="50"/>
        <end position="223"/>
    </location>
</feature>
<sequence>MSLLFRQTPPVRQGTGGPPRKFRNPRTVFHSGEDKSASLTRFLSFVSPTCSVMSVERSQSRGREPLTSIGRGGAGNIRRSDSLSREPVGDERGRELSPAHPDRVTHSGRGGAGNVRSRSRDPAALAKELEHDREVLEARGRDPHVSTGRGGLGNIRTSGSQDRGSQDRGSRSRSRDPASQSNFTSSLRSAFGHHENQTGSLEILREDGRQPPEHAPDADVIRP</sequence>
<dbReference type="EMBL" id="MU128928">
    <property type="protein sequence ID" value="KAF9517985.1"/>
    <property type="molecule type" value="Genomic_DNA"/>
</dbReference>
<protein>
    <submittedName>
        <fullName evidence="2">Uncharacterized protein</fullName>
    </submittedName>
</protein>
<feature type="compositionally biased region" description="Polar residues" evidence="1">
    <location>
        <begin position="177"/>
        <end position="188"/>
    </location>
</feature>
<accession>A0A9P6B5M4</accession>
<evidence type="ECO:0000256" key="1">
    <source>
        <dbReference type="SAM" id="MobiDB-lite"/>
    </source>
</evidence>
<dbReference type="Pfam" id="PF12223">
    <property type="entry name" value="DUF3602"/>
    <property type="match status" value="1"/>
</dbReference>
<comment type="caution">
    <text evidence="2">The sequence shown here is derived from an EMBL/GenBank/DDBJ whole genome shotgun (WGS) entry which is preliminary data.</text>
</comment>
<dbReference type="InterPro" id="IPR053203">
    <property type="entry name" value="Cisplatin_resist-associated"/>
</dbReference>
<gene>
    <name evidence="2" type="ORF">BS47DRAFT_423037</name>
</gene>
<evidence type="ECO:0000313" key="3">
    <source>
        <dbReference type="Proteomes" id="UP000886523"/>
    </source>
</evidence>
<organism evidence="2 3">
    <name type="scientific">Hydnum rufescens UP504</name>
    <dbReference type="NCBI Taxonomy" id="1448309"/>
    <lineage>
        <taxon>Eukaryota</taxon>
        <taxon>Fungi</taxon>
        <taxon>Dikarya</taxon>
        <taxon>Basidiomycota</taxon>
        <taxon>Agaricomycotina</taxon>
        <taxon>Agaricomycetes</taxon>
        <taxon>Cantharellales</taxon>
        <taxon>Hydnaceae</taxon>
        <taxon>Hydnum</taxon>
    </lineage>
</organism>
<evidence type="ECO:0000313" key="2">
    <source>
        <dbReference type="EMBL" id="KAF9517985.1"/>
    </source>
</evidence>
<reference evidence="2" key="1">
    <citation type="journal article" date="2020" name="Nat. Commun.">
        <title>Large-scale genome sequencing of mycorrhizal fungi provides insights into the early evolution of symbiotic traits.</title>
        <authorList>
            <person name="Miyauchi S."/>
            <person name="Kiss E."/>
            <person name="Kuo A."/>
            <person name="Drula E."/>
            <person name="Kohler A."/>
            <person name="Sanchez-Garcia M."/>
            <person name="Morin E."/>
            <person name="Andreopoulos B."/>
            <person name="Barry K.W."/>
            <person name="Bonito G."/>
            <person name="Buee M."/>
            <person name="Carver A."/>
            <person name="Chen C."/>
            <person name="Cichocki N."/>
            <person name="Clum A."/>
            <person name="Culley D."/>
            <person name="Crous P.W."/>
            <person name="Fauchery L."/>
            <person name="Girlanda M."/>
            <person name="Hayes R.D."/>
            <person name="Keri Z."/>
            <person name="LaButti K."/>
            <person name="Lipzen A."/>
            <person name="Lombard V."/>
            <person name="Magnuson J."/>
            <person name="Maillard F."/>
            <person name="Murat C."/>
            <person name="Nolan M."/>
            <person name="Ohm R.A."/>
            <person name="Pangilinan J."/>
            <person name="Pereira M.F."/>
            <person name="Perotto S."/>
            <person name="Peter M."/>
            <person name="Pfister S."/>
            <person name="Riley R."/>
            <person name="Sitrit Y."/>
            <person name="Stielow J.B."/>
            <person name="Szollosi G."/>
            <person name="Zifcakova L."/>
            <person name="Stursova M."/>
            <person name="Spatafora J.W."/>
            <person name="Tedersoo L."/>
            <person name="Vaario L.M."/>
            <person name="Yamada A."/>
            <person name="Yan M."/>
            <person name="Wang P."/>
            <person name="Xu J."/>
            <person name="Bruns T."/>
            <person name="Baldrian P."/>
            <person name="Vilgalys R."/>
            <person name="Dunand C."/>
            <person name="Henrissat B."/>
            <person name="Grigoriev I.V."/>
            <person name="Hibbett D."/>
            <person name="Nagy L.G."/>
            <person name="Martin F.M."/>
        </authorList>
    </citation>
    <scope>NUCLEOTIDE SEQUENCE</scope>
    <source>
        <strain evidence="2">UP504</strain>
    </source>
</reference>
<keyword evidence="3" id="KW-1185">Reference proteome</keyword>
<name>A0A9P6B5M4_9AGAM</name>
<feature type="compositionally biased region" description="Basic and acidic residues" evidence="1">
    <location>
        <begin position="164"/>
        <end position="176"/>
    </location>
</feature>
<dbReference type="OrthoDB" id="2537432at2759"/>
<proteinExistence type="predicted"/>